<name>A0ABQ2I9Y3_9PSEU</name>
<accession>A0ABQ2I9Y3</accession>
<evidence type="ECO:0000313" key="1">
    <source>
        <dbReference type="EMBL" id="GGN04749.1"/>
    </source>
</evidence>
<evidence type="ECO:0000313" key="2">
    <source>
        <dbReference type="Proteomes" id="UP000597656"/>
    </source>
</evidence>
<protein>
    <recommendedName>
        <fullName evidence="3">Transposase</fullName>
    </recommendedName>
</protein>
<gene>
    <name evidence="1" type="ORF">GCM10011609_50060</name>
</gene>
<organism evidence="1 2">
    <name type="scientific">Lentzea pudingi</name>
    <dbReference type="NCBI Taxonomy" id="1789439"/>
    <lineage>
        <taxon>Bacteria</taxon>
        <taxon>Bacillati</taxon>
        <taxon>Actinomycetota</taxon>
        <taxon>Actinomycetes</taxon>
        <taxon>Pseudonocardiales</taxon>
        <taxon>Pseudonocardiaceae</taxon>
        <taxon>Lentzea</taxon>
    </lineage>
</organism>
<evidence type="ECO:0008006" key="3">
    <source>
        <dbReference type="Google" id="ProtNLM"/>
    </source>
</evidence>
<comment type="caution">
    <text evidence="1">The sequence shown here is derived from an EMBL/GenBank/DDBJ whole genome shotgun (WGS) entry which is preliminary data.</text>
</comment>
<keyword evidence="2" id="KW-1185">Reference proteome</keyword>
<proteinExistence type="predicted"/>
<dbReference type="Proteomes" id="UP000597656">
    <property type="component" value="Unassembled WGS sequence"/>
</dbReference>
<reference evidence="2" key="1">
    <citation type="journal article" date="2019" name="Int. J. Syst. Evol. Microbiol.">
        <title>The Global Catalogue of Microorganisms (GCM) 10K type strain sequencing project: providing services to taxonomists for standard genome sequencing and annotation.</title>
        <authorList>
            <consortium name="The Broad Institute Genomics Platform"/>
            <consortium name="The Broad Institute Genome Sequencing Center for Infectious Disease"/>
            <person name="Wu L."/>
            <person name="Ma J."/>
        </authorList>
    </citation>
    <scope>NUCLEOTIDE SEQUENCE [LARGE SCALE GENOMIC DNA]</scope>
    <source>
        <strain evidence="2">CGMCC 4.7319</strain>
    </source>
</reference>
<dbReference type="EMBL" id="BMNC01000007">
    <property type="protein sequence ID" value="GGN04749.1"/>
    <property type="molecule type" value="Genomic_DNA"/>
</dbReference>
<sequence>MIKKVADAYTALHASIRVGNLGKPRSKRRVKAESKPIAFRLDAAQPFDDRCLSWNQDAGSVSIWTTAGRMKDVRFAGSPHRLKTCASTARARVICCTATACGS</sequence>